<name>A0A1S3HE57_LINAN</name>
<dbReference type="PANTHER" id="PTHR24411:SF55">
    <property type="entry name" value="SEGMENTATION PROTEIN CAP'N'COLLAR"/>
    <property type="match status" value="1"/>
</dbReference>
<feature type="region of interest" description="Disordered" evidence="7">
    <location>
        <begin position="258"/>
        <end position="285"/>
    </location>
</feature>
<keyword evidence="2" id="KW-0238">DNA-binding</keyword>
<dbReference type="PROSITE" id="PS50217">
    <property type="entry name" value="BZIP"/>
    <property type="match status" value="1"/>
</dbReference>
<evidence type="ECO:0000256" key="1">
    <source>
        <dbReference type="ARBA" id="ARBA00023015"/>
    </source>
</evidence>
<evidence type="ECO:0000256" key="2">
    <source>
        <dbReference type="ARBA" id="ARBA00023125"/>
    </source>
</evidence>
<dbReference type="GO" id="GO:0000978">
    <property type="term" value="F:RNA polymerase II cis-regulatory region sequence-specific DNA binding"/>
    <property type="evidence" value="ECO:0007669"/>
    <property type="project" value="InterPro"/>
</dbReference>
<dbReference type="SMART" id="SM00338">
    <property type="entry name" value="BRLZ"/>
    <property type="match status" value="1"/>
</dbReference>
<evidence type="ECO:0000256" key="8">
    <source>
        <dbReference type="SAM" id="SignalP"/>
    </source>
</evidence>
<dbReference type="SUPFAM" id="SSF57959">
    <property type="entry name" value="Leucine zipper domain"/>
    <property type="match status" value="1"/>
</dbReference>
<dbReference type="GeneID" id="106154484"/>
<feature type="coiled-coil region" evidence="6">
    <location>
        <begin position="674"/>
        <end position="708"/>
    </location>
</feature>
<dbReference type="InterPro" id="IPR004827">
    <property type="entry name" value="bZIP"/>
</dbReference>
<keyword evidence="5" id="KW-0539">Nucleus</keyword>
<feature type="region of interest" description="Disordered" evidence="7">
    <location>
        <begin position="553"/>
        <end position="607"/>
    </location>
</feature>
<organism evidence="10 11">
    <name type="scientific">Lingula anatina</name>
    <name type="common">Brachiopod</name>
    <name type="synonym">Lingula unguis</name>
    <dbReference type="NCBI Taxonomy" id="7574"/>
    <lineage>
        <taxon>Eukaryota</taxon>
        <taxon>Metazoa</taxon>
        <taxon>Spiralia</taxon>
        <taxon>Lophotrochozoa</taxon>
        <taxon>Brachiopoda</taxon>
        <taxon>Linguliformea</taxon>
        <taxon>Lingulata</taxon>
        <taxon>Lingulida</taxon>
        <taxon>Linguloidea</taxon>
        <taxon>Lingulidae</taxon>
        <taxon>Lingula</taxon>
    </lineage>
</organism>
<gene>
    <name evidence="11" type="primary">LOC106154484</name>
</gene>
<feature type="region of interest" description="Disordered" evidence="7">
    <location>
        <begin position="738"/>
        <end position="768"/>
    </location>
</feature>
<keyword evidence="8" id="KW-0732">Signal</keyword>
<evidence type="ECO:0000256" key="5">
    <source>
        <dbReference type="ARBA" id="ARBA00023242"/>
    </source>
</evidence>
<dbReference type="OrthoDB" id="7458135at2759"/>
<feature type="chain" id="PRO_5010168109" evidence="8">
    <location>
        <begin position="26"/>
        <end position="768"/>
    </location>
</feature>
<dbReference type="GO" id="GO:0005634">
    <property type="term" value="C:nucleus"/>
    <property type="evidence" value="ECO:0007669"/>
    <property type="project" value="TreeGrafter"/>
</dbReference>
<dbReference type="Proteomes" id="UP000085678">
    <property type="component" value="Unplaced"/>
</dbReference>
<dbReference type="RefSeq" id="XP_013384290.1">
    <property type="nucleotide sequence ID" value="XM_013528836.2"/>
</dbReference>
<keyword evidence="6" id="KW-0175">Coiled coil</keyword>
<sequence>MLKKVFTDSLVQIAILLSLLRIDLDSYLNSDYGNYPEVQEIILGNSLAYTQTQFHNIPWQQGYTVGQFHPKGLSNDNDNLLNSILSDLYSGNDIYNTYNTIISAYLVDVQQPNLGEEQSLQNVPQQGSAQGLQINGSNTQNQTSPNIDIIEPAQATTHGEFQEGGAVQLDLAGSTGDELSKEDMDLIDILWRQDLDMGVAREMFDPNQRLELEKEREVELQKQQQKERELDEETVKQEKEEKDAWEDLTNYIIDGETGELLPLPPAEQTESSGPSTTETQTNENTTETPLFLEDAMSLLQNDGTNNLSMNSWMENSTIQDELEKVILEKQPNLSALGDTNVSYSRQNSLEMRWRDVASLLELPGLAAEENVTQNYSATPTTSGLIQNTTFAPQMSPTQAVPSIDLTTSTNHSFVNESLTQNPANTTFGLENSDLLFPNISATVPITMNTSSDFLDDLLEDELSDMEIENTADLPTMQMMDDASSDSAVSSMGSSPYQEWTDSSIGSTSPFDTLEGATGGMHQGGATGFTKPKFEYYDNSCTYSMDPGYQDSLHTNYSGSDNGTSYPQFTPASKKHIHHNHTYPLQPGQQPKEQKKPDRDKGTRTMFSRDEKRAKAMRIPFSVADIVNSAVEDFNEMLQKYALTEAQLQLVRDIRRRGKNKVAAQNCRKRKMEIIFTLDDEVKAMQQERDRLQKERQEMEKEHLEFKNKFSHLYMEVFRSLRDENGRPYNPQEYSLQQTADGNVFLIPRNSTSSDHTEKAQKKRKSKKQ</sequence>
<dbReference type="InterPro" id="IPR008917">
    <property type="entry name" value="TF_DNA-bd_sf"/>
</dbReference>
<evidence type="ECO:0000256" key="6">
    <source>
        <dbReference type="SAM" id="Coils"/>
    </source>
</evidence>
<feature type="compositionally biased region" description="Polar residues" evidence="7">
    <location>
        <begin position="553"/>
        <end position="570"/>
    </location>
</feature>
<dbReference type="STRING" id="7574.A0A1S3HE57"/>
<keyword evidence="4" id="KW-0804">Transcription</keyword>
<dbReference type="PROSITE" id="PS00036">
    <property type="entry name" value="BZIP_BASIC"/>
    <property type="match status" value="1"/>
</dbReference>
<dbReference type="GO" id="GO:0000981">
    <property type="term" value="F:DNA-binding transcription factor activity, RNA polymerase II-specific"/>
    <property type="evidence" value="ECO:0007669"/>
    <property type="project" value="TreeGrafter"/>
</dbReference>
<dbReference type="AlphaFoldDB" id="A0A1S3HE57"/>
<feature type="domain" description="BZIP" evidence="9">
    <location>
        <begin position="649"/>
        <end position="712"/>
    </location>
</feature>
<reference evidence="11" key="1">
    <citation type="submission" date="2025-08" db="UniProtKB">
        <authorList>
            <consortium name="RefSeq"/>
        </authorList>
    </citation>
    <scope>IDENTIFICATION</scope>
    <source>
        <tissue evidence="11">Gonads</tissue>
    </source>
</reference>
<keyword evidence="10" id="KW-1185">Reference proteome</keyword>
<feature type="compositionally biased region" description="Low complexity" evidence="7">
    <location>
        <begin position="276"/>
        <end position="285"/>
    </location>
</feature>
<dbReference type="KEGG" id="lak:106154484"/>
<dbReference type="InParanoid" id="A0A1S3HE57"/>
<dbReference type="SUPFAM" id="SSF47454">
    <property type="entry name" value="A DNA-binding domain in eukaryotic transcription factors"/>
    <property type="match status" value="1"/>
</dbReference>
<keyword evidence="1" id="KW-0805">Transcription regulation</keyword>
<feature type="region of interest" description="Disordered" evidence="7">
    <location>
        <begin position="222"/>
        <end position="242"/>
    </location>
</feature>
<feature type="compositionally biased region" description="Basic and acidic residues" evidence="7">
    <location>
        <begin position="591"/>
        <end position="607"/>
    </location>
</feature>
<evidence type="ECO:0000256" key="3">
    <source>
        <dbReference type="ARBA" id="ARBA00023159"/>
    </source>
</evidence>
<proteinExistence type="predicted"/>
<feature type="compositionally biased region" description="Low complexity" evidence="7">
    <location>
        <begin position="483"/>
        <end position="494"/>
    </location>
</feature>
<feature type="region of interest" description="Disordered" evidence="7">
    <location>
        <begin position="118"/>
        <end position="145"/>
    </location>
</feature>
<dbReference type="InterPro" id="IPR004826">
    <property type="entry name" value="bZIP_Maf"/>
</dbReference>
<evidence type="ECO:0000256" key="4">
    <source>
        <dbReference type="ARBA" id="ARBA00023163"/>
    </source>
</evidence>
<accession>A0A1S3HE57</accession>
<evidence type="ECO:0000259" key="9">
    <source>
        <dbReference type="PROSITE" id="PS50217"/>
    </source>
</evidence>
<evidence type="ECO:0000313" key="11">
    <source>
        <dbReference type="RefSeq" id="XP_013384290.1"/>
    </source>
</evidence>
<keyword evidence="3" id="KW-0010">Activator</keyword>
<protein>
    <submittedName>
        <fullName evidence="11">Endoplasmic reticulum membrane sensor NFE2L1 isoform X1</fullName>
    </submittedName>
</protein>
<evidence type="ECO:0000313" key="10">
    <source>
        <dbReference type="Proteomes" id="UP000085678"/>
    </source>
</evidence>
<feature type="signal peptide" evidence="8">
    <location>
        <begin position="1"/>
        <end position="25"/>
    </location>
</feature>
<feature type="compositionally biased region" description="Polar residues" evidence="7">
    <location>
        <begin position="495"/>
        <end position="510"/>
    </location>
</feature>
<dbReference type="PANTHER" id="PTHR24411">
    <property type="entry name" value="NUCLEAR FACTOR ERYTHROID 2-RELATED FACTOR"/>
    <property type="match status" value="1"/>
</dbReference>
<feature type="compositionally biased region" description="Gly residues" evidence="7">
    <location>
        <begin position="516"/>
        <end position="526"/>
    </location>
</feature>
<dbReference type="Gene3D" id="1.10.880.10">
    <property type="entry name" value="Transcription factor, Skn-1-like, DNA-binding domain"/>
    <property type="match status" value="1"/>
</dbReference>
<evidence type="ECO:0000256" key="7">
    <source>
        <dbReference type="SAM" id="MobiDB-lite"/>
    </source>
</evidence>
<dbReference type="InterPro" id="IPR047167">
    <property type="entry name" value="NFE2-like"/>
</dbReference>
<dbReference type="Pfam" id="PF03131">
    <property type="entry name" value="bZIP_Maf"/>
    <property type="match status" value="1"/>
</dbReference>
<dbReference type="CDD" id="cd14698">
    <property type="entry name" value="bZIP_CNC"/>
    <property type="match status" value="1"/>
</dbReference>
<dbReference type="InterPro" id="IPR046347">
    <property type="entry name" value="bZIP_sf"/>
</dbReference>
<dbReference type="OMA" id="KPWRDPF"/>
<feature type="region of interest" description="Disordered" evidence="7">
    <location>
        <begin position="483"/>
        <end position="528"/>
    </location>
</feature>